<dbReference type="Gene3D" id="3.30.420.40">
    <property type="match status" value="1"/>
</dbReference>
<dbReference type="AlphaFoldDB" id="X0UT32"/>
<comment type="caution">
    <text evidence="1">The sequence shown here is derived from an EMBL/GenBank/DDBJ whole genome shotgun (WGS) entry which is preliminary data.</text>
</comment>
<gene>
    <name evidence="1" type="ORF">S01H1_40796</name>
</gene>
<dbReference type="SUPFAM" id="SSF53067">
    <property type="entry name" value="Actin-like ATPase domain"/>
    <property type="match status" value="1"/>
</dbReference>
<sequence>MRIGVDLGGTKIEAIALSEAGGELLRRRVPTPA</sequence>
<evidence type="ECO:0008006" key="2">
    <source>
        <dbReference type="Google" id="ProtNLM"/>
    </source>
</evidence>
<dbReference type="InterPro" id="IPR043129">
    <property type="entry name" value="ATPase_NBD"/>
</dbReference>
<protein>
    <recommendedName>
        <fullName evidence="2">ROK family protein</fullName>
    </recommendedName>
</protein>
<reference evidence="1" key="1">
    <citation type="journal article" date="2014" name="Front. Microbiol.">
        <title>High frequency of phylogenetically diverse reductive dehalogenase-homologous genes in deep subseafloor sedimentary metagenomes.</title>
        <authorList>
            <person name="Kawai M."/>
            <person name="Futagami T."/>
            <person name="Toyoda A."/>
            <person name="Takaki Y."/>
            <person name="Nishi S."/>
            <person name="Hori S."/>
            <person name="Arai W."/>
            <person name="Tsubouchi T."/>
            <person name="Morono Y."/>
            <person name="Uchiyama I."/>
            <person name="Ito T."/>
            <person name="Fujiyama A."/>
            <person name="Inagaki F."/>
            <person name="Takami H."/>
        </authorList>
    </citation>
    <scope>NUCLEOTIDE SEQUENCE</scope>
    <source>
        <strain evidence="1">Expedition CK06-06</strain>
    </source>
</reference>
<organism evidence="1">
    <name type="scientific">marine sediment metagenome</name>
    <dbReference type="NCBI Taxonomy" id="412755"/>
    <lineage>
        <taxon>unclassified sequences</taxon>
        <taxon>metagenomes</taxon>
        <taxon>ecological metagenomes</taxon>
    </lineage>
</organism>
<evidence type="ECO:0000313" key="1">
    <source>
        <dbReference type="EMBL" id="GAG08890.1"/>
    </source>
</evidence>
<feature type="non-terminal residue" evidence="1">
    <location>
        <position position="33"/>
    </location>
</feature>
<accession>X0UT32</accession>
<proteinExistence type="predicted"/>
<dbReference type="EMBL" id="BARS01025848">
    <property type="protein sequence ID" value="GAG08890.1"/>
    <property type="molecule type" value="Genomic_DNA"/>
</dbReference>
<name>X0UT32_9ZZZZ</name>